<organism evidence="2 3">
    <name type="scientific">Bos mutus grunniens</name>
    <name type="common">Wild yak</name>
    <name type="synonym">Bos grunniens</name>
    <dbReference type="NCBI Taxonomy" id="30521"/>
    <lineage>
        <taxon>Eukaryota</taxon>
        <taxon>Metazoa</taxon>
        <taxon>Chordata</taxon>
        <taxon>Craniata</taxon>
        <taxon>Vertebrata</taxon>
        <taxon>Euteleostomi</taxon>
        <taxon>Mammalia</taxon>
        <taxon>Eutheria</taxon>
        <taxon>Laurasiatheria</taxon>
        <taxon>Artiodactyla</taxon>
        <taxon>Ruminantia</taxon>
        <taxon>Pecora</taxon>
        <taxon>Bovidae</taxon>
        <taxon>Bovinae</taxon>
        <taxon>Bos</taxon>
    </lineage>
</organism>
<dbReference type="AlphaFoldDB" id="A0A8B9YNT3"/>
<dbReference type="InterPro" id="IPR014767">
    <property type="entry name" value="DAD_dom"/>
</dbReference>
<dbReference type="PROSITE" id="PS51231">
    <property type="entry name" value="DAD"/>
    <property type="match status" value="1"/>
</dbReference>
<keyword evidence="3" id="KW-1185">Reference proteome</keyword>
<sequence>MDSLLEALQSGAAFRRKRGPRQGVRKAACAATSQLVSELTKEDAMTCVPAKMPKKSEEVPTILEETTELLGRAS</sequence>
<reference evidence="2" key="2">
    <citation type="submission" date="2025-08" db="UniProtKB">
        <authorList>
            <consortium name="Ensembl"/>
        </authorList>
    </citation>
    <scope>IDENTIFICATION</scope>
</reference>
<evidence type="ECO:0000259" key="1">
    <source>
        <dbReference type="PROSITE" id="PS51231"/>
    </source>
</evidence>
<reference evidence="2" key="3">
    <citation type="submission" date="2025-09" db="UniProtKB">
        <authorList>
            <consortium name="Ensembl"/>
        </authorList>
    </citation>
    <scope>IDENTIFICATION</scope>
</reference>
<protein>
    <recommendedName>
        <fullName evidence="1">DAD domain-containing protein</fullName>
    </recommendedName>
</protein>
<dbReference type="Proteomes" id="UP000694520">
    <property type="component" value="Chromosome 8"/>
</dbReference>
<accession>A0A8B9YNT3</accession>
<dbReference type="Ensembl" id="ENSBGRT00000046557.1">
    <property type="protein sequence ID" value="ENSBGRP00000040151.1"/>
    <property type="gene ID" value="ENSBGRG00000025182.1"/>
</dbReference>
<dbReference type="GeneTree" id="ENSGT00970000196845"/>
<reference evidence="2" key="1">
    <citation type="submission" date="2019-05" db="EMBL/GenBank/DDBJ databases">
        <authorList>
            <person name="Zhang S."/>
            <person name="Liu J."/>
        </authorList>
    </citation>
    <scope>NUCLEOTIDE SEQUENCE [LARGE SCALE GENOMIC DNA]</scope>
</reference>
<feature type="domain" description="DAD" evidence="1">
    <location>
        <begin position="1"/>
        <end position="24"/>
    </location>
</feature>
<proteinExistence type="predicted"/>
<name>A0A8B9YNT3_BOSMU</name>
<evidence type="ECO:0000313" key="3">
    <source>
        <dbReference type="Proteomes" id="UP000694520"/>
    </source>
</evidence>
<evidence type="ECO:0000313" key="2">
    <source>
        <dbReference type="Ensembl" id="ENSBGRP00000040151.1"/>
    </source>
</evidence>